<dbReference type="SUPFAM" id="SSF56719">
    <property type="entry name" value="Type II DNA topoisomerase"/>
    <property type="match status" value="1"/>
</dbReference>
<comment type="similarity">
    <text evidence="2">Belongs to the type II topoisomerase GyrB family.</text>
</comment>
<dbReference type="Pfam" id="PF01751">
    <property type="entry name" value="Toprim"/>
    <property type="match status" value="1"/>
</dbReference>
<dbReference type="InterPro" id="IPR034160">
    <property type="entry name" value="TOPRIM_GyrB"/>
</dbReference>
<dbReference type="Gene3D" id="3.30.230.10">
    <property type="match status" value="1"/>
</dbReference>
<proteinExistence type="inferred from homology"/>
<dbReference type="InterPro" id="IPR013760">
    <property type="entry name" value="Topo_IIA-like_dom_sf"/>
</dbReference>
<evidence type="ECO:0000256" key="5">
    <source>
        <dbReference type="ARBA" id="ARBA00022741"/>
    </source>
</evidence>
<comment type="catalytic activity">
    <reaction evidence="1">
        <text>ATP-dependent breakage, passage and rejoining of double-stranded DNA.</text>
        <dbReference type="EC" id="5.6.2.2"/>
    </reaction>
</comment>
<dbReference type="AlphaFoldDB" id="A0A7X9IKR8"/>
<evidence type="ECO:0000256" key="2">
    <source>
        <dbReference type="ARBA" id="ARBA00010708"/>
    </source>
</evidence>
<keyword evidence="9" id="KW-0238">DNA-binding</keyword>
<evidence type="ECO:0000256" key="6">
    <source>
        <dbReference type="ARBA" id="ARBA00022840"/>
    </source>
</evidence>
<keyword evidence="6" id="KW-0067">ATP-binding</keyword>
<evidence type="ECO:0000256" key="8">
    <source>
        <dbReference type="ARBA" id="ARBA00023029"/>
    </source>
</evidence>
<dbReference type="InterPro" id="IPR013506">
    <property type="entry name" value="Topo_IIA_bsu_dom2"/>
</dbReference>
<dbReference type="PROSITE" id="PS50880">
    <property type="entry name" value="TOPRIM"/>
    <property type="match status" value="1"/>
</dbReference>
<evidence type="ECO:0000313" key="13">
    <source>
        <dbReference type="Proteomes" id="UP000524246"/>
    </source>
</evidence>
<evidence type="ECO:0000256" key="1">
    <source>
        <dbReference type="ARBA" id="ARBA00000185"/>
    </source>
</evidence>
<dbReference type="GO" id="GO:0005524">
    <property type="term" value="F:ATP binding"/>
    <property type="evidence" value="ECO:0007669"/>
    <property type="project" value="UniProtKB-KW"/>
</dbReference>
<dbReference type="InterPro" id="IPR002288">
    <property type="entry name" value="DNA_gyrase_B_C"/>
</dbReference>
<dbReference type="Proteomes" id="UP000524246">
    <property type="component" value="Unassembled WGS sequence"/>
</dbReference>
<dbReference type="NCBIfam" id="NF011501">
    <property type="entry name" value="PRK14939.1"/>
    <property type="match status" value="1"/>
</dbReference>
<dbReference type="PANTHER" id="PTHR45866">
    <property type="entry name" value="DNA GYRASE/TOPOISOMERASE SUBUNIT B"/>
    <property type="match status" value="1"/>
</dbReference>
<evidence type="ECO:0000256" key="10">
    <source>
        <dbReference type="ARBA" id="ARBA00023235"/>
    </source>
</evidence>
<dbReference type="FunFam" id="3.40.50.670:FF:000001">
    <property type="entry name" value="DNA topoisomerase 2"/>
    <property type="match status" value="1"/>
</dbReference>
<protein>
    <recommendedName>
        <fullName evidence="3">DNA topoisomerase (ATP-hydrolyzing)</fullName>
        <ecNumber evidence="3">5.6.2.2</ecNumber>
    </recommendedName>
</protein>
<accession>A0A7X9IKR8</accession>
<sequence>KVSGGLHGVGVSVVNALSEWLKVEVKQNGKRFSMEFHRGVPVNSLKEIGEAEGSGTKVTFYPDHTIFKESTGFDLETLIHRIRELAFLNAGLKFIVNDERVNKIQELCYQGGIKSFVGYVNRNKNPLFPEPIYINGNRDNIQVEVAIQYNKEYQENLFTYANNINTSEGGTHLVGFKAALTRTINNYATKNDLLKGDKDGIQGDDTREGLTAVISVKIPDPQFEGQTKTKLGNSEVKGLVEQITGDKLSEYLEENPAIGRLIVSKSLEAARARAAARKARELVRRKGALDNAALPGKLADCQEENPEHCELFLVEGESAGGSAKQGRDRKYQAILPLRGKILNVEKARFDKMLNSEEIRVMITALGTGIGSEDFDVSKLRYGKIIIMTDADVDGSHIRTLLLTFFYRQMRELVERGHLYIAQPPLYRVKRGKKDAYMRSEEEMVDTIFTGATADLELVSSDNKHSDASTIKRHVLNLRQIEHYLEKIKESHLDPRVILAFARTQVSSAEVFNSKDKMKEIFSELEAILAKKVTGDKEIKLIEQGSNTGVPTFAISVRTVFQGLRKENLLGKELWARGEFRKLRNIFMEAAALGKGPYKILDLGSRKEIAECEDFEDLMRVIDERGRKGLTITRYKGLGEMNPEQLWETTMDPENRTMFQVNIEDAIEADSIFTVLMGDEVEPRRRFIEENALKVKNLDI</sequence>
<dbReference type="GO" id="GO:0006265">
    <property type="term" value="P:DNA topological change"/>
    <property type="evidence" value="ECO:0007669"/>
    <property type="project" value="InterPro"/>
</dbReference>
<evidence type="ECO:0000256" key="9">
    <source>
        <dbReference type="ARBA" id="ARBA00023125"/>
    </source>
</evidence>
<dbReference type="InterPro" id="IPR001241">
    <property type="entry name" value="Topo_IIA"/>
</dbReference>
<evidence type="ECO:0000259" key="11">
    <source>
        <dbReference type="PROSITE" id="PS50880"/>
    </source>
</evidence>
<evidence type="ECO:0000256" key="4">
    <source>
        <dbReference type="ARBA" id="ARBA00022723"/>
    </source>
</evidence>
<keyword evidence="5" id="KW-0547">Nucleotide-binding</keyword>
<dbReference type="Pfam" id="PF00986">
    <property type="entry name" value="DNA_gyraseB_C"/>
    <property type="match status" value="1"/>
</dbReference>
<name>A0A7X9IKR8_9DELT</name>
<dbReference type="InterPro" id="IPR020568">
    <property type="entry name" value="Ribosomal_Su5_D2-typ_SF"/>
</dbReference>
<keyword evidence="4" id="KW-0479">Metal-binding</keyword>
<comment type="caution">
    <text evidence="12">The sequence shown here is derived from an EMBL/GenBank/DDBJ whole genome shotgun (WGS) entry which is preliminary data.</text>
</comment>
<dbReference type="InterPro" id="IPR013759">
    <property type="entry name" value="Topo_IIA_B_C"/>
</dbReference>
<dbReference type="SUPFAM" id="SSF54211">
    <property type="entry name" value="Ribosomal protein S5 domain 2-like"/>
    <property type="match status" value="1"/>
</dbReference>
<dbReference type="PANTHER" id="PTHR45866:SF1">
    <property type="entry name" value="DNA GYRASE SUBUNIT B, MITOCHONDRIAL"/>
    <property type="match status" value="1"/>
</dbReference>
<dbReference type="GO" id="GO:0003918">
    <property type="term" value="F:DNA topoisomerase type II (double strand cut, ATP-hydrolyzing) activity"/>
    <property type="evidence" value="ECO:0007669"/>
    <property type="project" value="UniProtKB-EC"/>
</dbReference>
<dbReference type="PRINTS" id="PR01159">
    <property type="entry name" value="DNAGYRASEB"/>
</dbReference>
<reference evidence="12 13" key="1">
    <citation type="journal article" date="2020" name="Biotechnol. Biofuels">
        <title>New insights from the biogas microbiome by comprehensive genome-resolved metagenomics of nearly 1600 species originating from multiple anaerobic digesters.</title>
        <authorList>
            <person name="Campanaro S."/>
            <person name="Treu L."/>
            <person name="Rodriguez-R L.M."/>
            <person name="Kovalovszki A."/>
            <person name="Ziels R.M."/>
            <person name="Maus I."/>
            <person name="Zhu X."/>
            <person name="Kougias P.G."/>
            <person name="Basile A."/>
            <person name="Luo G."/>
            <person name="Schluter A."/>
            <person name="Konstantinidis K.T."/>
            <person name="Angelidaki I."/>
        </authorList>
    </citation>
    <scope>NUCLEOTIDE SEQUENCE [LARGE SCALE GENOMIC DNA]</scope>
    <source>
        <strain evidence="12">AS27yjCOA_65</strain>
    </source>
</reference>
<keyword evidence="10" id="KW-0413">Isomerase</keyword>
<dbReference type="PRINTS" id="PR00418">
    <property type="entry name" value="TPI2FAMILY"/>
</dbReference>
<dbReference type="SUPFAM" id="SSF55874">
    <property type="entry name" value="ATPase domain of HSP90 chaperone/DNA topoisomerase II/histidine kinase"/>
    <property type="match status" value="1"/>
</dbReference>
<gene>
    <name evidence="12" type="ORF">GYA55_03695</name>
</gene>
<organism evidence="12 13">
    <name type="scientific">SAR324 cluster bacterium</name>
    <dbReference type="NCBI Taxonomy" id="2024889"/>
    <lineage>
        <taxon>Bacteria</taxon>
        <taxon>Deltaproteobacteria</taxon>
        <taxon>SAR324 cluster</taxon>
    </lineage>
</organism>
<dbReference type="InterPro" id="IPR000565">
    <property type="entry name" value="Topo_IIA_B"/>
</dbReference>
<dbReference type="EC" id="5.6.2.2" evidence="3"/>
<dbReference type="CDD" id="cd00822">
    <property type="entry name" value="TopoII_Trans_DNA_gyrase"/>
    <property type="match status" value="1"/>
</dbReference>
<dbReference type="Pfam" id="PF00204">
    <property type="entry name" value="DNA_gyraseB"/>
    <property type="match status" value="1"/>
</dbReference>
<dbReference type="CDD" id="cd03366">
    <property type="entry name" value="TOPRIM_TopoIIA_GyrB"/>
    <property type="match status" value="1"/>
</dbReference>
<evidence type="ECO:0000313" key="12">
    <source>
        <dbReference type="EMBL" id="NMC62250.1"/>
    </source>
</evidence>
<dbReference type="GO" id="GO:0003677">
    <property type="term" value="F:DNA binding"/>
    <property type="evidence" value="ECO:0007669"/>
    <property type="project" value="UniProtKB-KW"/>
</dbReference>
<evidence type="ECO:0000256" key="3">
    <source>
        <dbReference type="ARBA" id="ARBA00012895"/>
    </source>
</evidence>
<feature type="non-terminal residue" evidence="12">
    <location>
        <position position="1"/>
    </location>
</feature>
<dbReference type="EMBL" id="JAAZON010000147">
    <property type="protein sequence ID" value="NMC62250.1"/>
    <property type="molecule type" value="Genomic_DNA"/>
</dbReference>
<dbReference type="FunFam" id="3.30.230.10:FF:000005">
    <property type="entry name" value="DNA gyrase subunit B"/>
    <property type="match status" value="1"/>
</dbReference>
<dbReference type="InterPro" id="IPR014721">
    <property type="entry name" value="Ribsml_uS5_D2-typ_fold_subgr"/>
</dbReference>
<keyword evidence="8" id="KW-0799">Topoisomerase</keyword>
<keyword evidence="7" id="KW-0460">Magnesium</keyword>
<dbReference type="GO" id="GO:0046872">
    <property type="term" value="F:metal ion binding"/>
    <property type="evidence" value="ECO:0007669"/>
    <property type="project" value="UniProtKB-KW"/>
</dbReference>
<dbReference type="SMART" id="SM00433">
    <property type="entry name" value="TOP2c"/>
    <property type="match status" value="1"/>
</dbReference>
<dbReference type="InterPro" id="IPR036890">
    <property type="entry name" value="HATPase_C_sf"/>
</dbReference>
<dbReference type="InterPro" id="IPR006171">
    <property type="entry name" value="TOPRIM_dom"/>
</dbReference>
<feature type="domain" description="Toprim" evidence="11">
    <location>
        <begin position="309"/>
        <end position="424"/>
    </location>
</feature>
<dbReference type="Gene3D" id="3.30.565.10">
    <property type="entry name" value="Histidine kinase-like ATPase, C-terminal domain"/>
    <property type="match status" value="1"/>
</dbReference>
<evidence type="ECO:0000256" key="7">
    <source>
        <dbReference type="ARBA" id="ARBA00022842"/>
    </source>
</evidence>
<dbReference type="Gene3D" id="3.40.50.670">
    <property type="match status" value="2"/>
</dbReference>